<dbReference type="GeneID" id="37171275"/>
<accession>A0A8T8XD53</accession>
<evidence type="ECO:0000256" key="3">
    <source>
        <dbReference type="SAM" id="Phobius"/>
    </source>
</evidence>
<dbReference type="RefSeq" id="XP_025532101.1">
    <property type="nucleotide sequence ID" value="XM_025667583.1"/>
</dbReference>
<evidence type="ECO:0008006" key="6">
    <source>
        <dbReference type="Google" id="ProtNLM"/>
    </source>
</evidence>
<evidence type="ECO:0000256" key="2">
    <source>
        <dbReference type="ARBA" id="ARBA00035112"/>
    </source>
</evidence>
<dbReference type="Proteomes" id="UP000249497">
    <property type="component" value="Unassembled WGS sequence"/>
</dbReference>
<comment type="pathway">
    <text evidence="1">Mycotoxin biosynthesis.</text>
</comment>
<keyword evidence="3" id="KW-0812">Transmembrane</keyword>
<dbReference type="AlphaFoldDB" id="A0A8T8XD53"/>
<sequence length="273" mass="31230">MTDDSDPLSDHFDIPNPHDPRARTVHWLWALHLLLSLLSFSPLIAAWRLHRSSPTDRKCAEQLSAYWKCIAHLDKPKIIYTDVRFQGSLFDTNPYKGFPNPHLDAAWGHITHMAQLRISAADMPRLKKPLTQVKVAEAEGDGYAGGIEVLHQLHCVNLVRQYTYYDYYSQLDNKPAEFRDSNETLRLHVDHCIDMLRQVIQCNGDVGVVTRSWIKGRAISYPDFSVWHKCRKLEPIAEYSKAHEIDTEPIKLPDSLELPEPPCTNAAPDEVCP</sequence>
<proteinExistence type="inferred from homology"/>
<comment type="similarity">
    <text evidence="2">Belongs to the ustYa family.</text>
</comment>
<evidence type="ECO:0000313" key="5">
    <source>
        <dbReference type="Proteomes" id="UP000249497"/>
    </source>
</evidence>
<evidence type="ECO:0000313" key="4">
    <source>
        <dbReference type="EMBL" id="RAH86207.1"/>
    </source>
</evidence>
<dbReference type="GO" id="GO:0043386">
    <property type="term" value="P:mycotoxin biosynthetic process"/>
    <property type="evidence" value="ECO:0007669"/>
    <property type="project" value="InterPro"/>
</dbReference>
<evidence type="ECO:0000256" key="1">
    <source>
        <dbReference type="ARBA" id="ARBA00004685"/>
    </source>
</evidence>
<keyword evidence="5" id="KW-1185">Reference proteome</keyword>
<name>A0A8T8XD53_ASPJA</name>
<dbReference type="Pfam" id="PF11807">
    <property type="entry name" value="UstYa"/>
    <property type="match status" value="1"/>
</dbReference>
<dbReference type="PANTHER" id="PTHR33365:SF4">
    <property type="entry name" value="CYCLOCHLOROTINE BIOSYNTHESIS PROTEIN O"/>
    <property type="match status" value="1"/>
</dbReference>
<keyword evidence="3" id="KW-1133">Transmembrane helix</keyword>
<gene>
    <name evidence="4" type="ORF">BO86DRAFT_303600</name>
</gene>
<dbReference type="PANTHER" id="PTHR33365">
    <property type="entry name" value="YALI0B05434P"/>
    <property type="match status" value="1"/>
</dbReference>
<reference evidence="4 5" key="1">
    <citation type="submission" date="2018-02" db="EMBL/GenBank/DDBJ databases">
        <title>The genomes of Aspergillus section Nigri reveals drivers in fungal speciation.</title>
        <authorList>
            <consortium name="DOE Joint Genome Institute"/>
            <person name="Vesth T.C."/>
            <person name="Nybo J."/>
            <person name="Theobald S."/>
            <person name="Brandl J."/>
            <person name="Frisvad J.C."/>
            <person name="Nielsen K.F."/>
            <person name="Lyhne E.K."/>
            <person name="Kogle M.E."/>
            <person name="Kuo A."/>
            <person name="Riley R."/>
            <person name="Clum A."/>
            <person name="Nolan M."/>
            <person name="Lipzen A."/>
            <person name="Salamov A."/>
            <person name="Henrissat B."/>
            <person name="Wiebenga A."/>
            <person name="De vries R.P."/>
            <person name="Grigoriev I.V."/>
            <person name="Mortensen U.H."/>
            <person name="Andersen M.R."/>
            <person name="Baker S.E."/>
        </authorList>
    </citation>
    <scope>NUCLEOTIDE SEQUENCE [LARGE SCALE GENOMIC DNA]</scope>
    <source>
        <strain evidence="4 5">CBS 114.51</strain>
    </source>
</reference>
<dbReference type="OrthoDB" id="3687641at2759"/>
<protein>
    <recommendedName>
        <fullName evidence="6">Tat pathway signal sequence</fullName>
    </recommendedName>
</protein>
<dbReference type="EMBL" id="KZ824773">
    <property type="protein sequence ID" value="RAH86207.1"/>
    <property type="molecule type" value="Genomic_DNA"/>
</dbReference>
<feature type="transmembrane region" description="Helical" evidence="3">
    <location>
        <begin position="27"/>
        <end position="47"/>
    </location>
</feature>
<dbReference type="InterPro" id="IPR021765">
    <property type="entry name" value="UstYa-like"/>
</dbReference>
<organism evidence="4 5">
    <name type="scientific">Aspergillus japonicus CBS 114.51</name>
    <dbReference type="NCBI Taxonomy" id="1448312"/>
    <lineage>
        <taxon>Eukaryota</taxon>
        <taxon>Fungi</taxon>
        <taxon>Dikarya</taxon>
        <taxon>Ascomycota</taxon>
        <taxon>Pezizomycotina</taxon>
        <taxon>Eurotiomycetes</taxon>
        <taxon>Eurotiomycetidae</taxon>
        <taxon>Eurotiales</taxon>
        <taxon>Aspergillaceae</taxon>
        <taxon>Aspergillus</taxon>
        <taxon>Aspergillus subgen. Circumdati</taxon>
    </lineage>
</organism>
<keyword evidence="3" id="KW-0472">Membrane</keyword>